<accession>A0ABP8IJ37</accession>
<keyword evidence="6 10" id="KW-0812">Transmembrane</keyword>
<dbReference type="NCBIfam" id="TIGR00540">
    <property type="entry name" value="TPR_hemY_coli"/>
    <property type="match status" value="1"/>
</dbReference>
<feature type="domain" description="HemY N-terminal" evidence="11">
    <location>
        <begin position="29"/>
        <end position="131"/>
    </location>
</feature>
<evidence type="ECO:0000256" key="9">
    <source>
        <dbReference type="ARBA" id="ARBA00023244"/>
    </source>
</evidence>
<evidence type="ECO:0000259" key="11">
    <source>
        <dbReference type="Pfam" id="PF07219"/>
    </source>
</evidence>
<reference evidence="13" key="1">
    <citation type="journal article" date="2019" name="Int. J. Syst. Evol. Microbiol.">
        <title>The Global Catalogue of Microorganisms (GCM) 10K type strain sequencing project: providing services to taxonomists for standard genome sequencing and annotation.</title>
        <authorList>
            <consortium name="The Broad Institute Genomics Platform"/>
            <consortium name="The Broad Institute Genome Sequencing Center for Infectious Disease"/>
            <person name="Wu L."/>
            <person name="Ma J."/>
        </authorList>
    </citation>
    <scope>NUCLEOTIDE SEQUENCE [LARGE SCALE GENOMIC DNA]</scope>
    <source>
        <strain evidence="13">JCM 17728</strain>
    </source>
</reference>
<feature type="transmembrane region" description="Helical" evidence="10">
    <location>
        <begin position="42"/>
        <end position="62"/>
    </location>
</feature>
<dbReference type="InterPro" id="IPR005254">
    <property type="entry name" value="Heme_biosyn_assoc_TPR_pro"/>
</dbReference>
<evidence type="ECO:0000313" key="13">
    <source>
        <dbReference type="Proteomes" id="UP001501011"/>
    </source>
</evidence>
<comment type="caution">
    <text evidence="12">The sequence shown here is derived from an EMBL/GenBank/DDBJ whole genome shotgun (WGS) entry which is preliminary data.</text>
</comment>
<dbReference type="Pfam" id="PF07219">
    <property type="entry name" value="HemY_N"/>
    <property type="match status" value="1"/>
</dbReference>
<evidence type="ECO:0000256" key="4">
    <source>
        <dbReference type="ARBA" id="ARBA00022475"/>
    </source>
</evidence>
<dbReference type="RefSeq" id="WP_345292257.1">
    <property type="nucleotide sequence ID" value="NZ_BAABFV010000001.1"/>
</dbReference>
<protein>
    <submittedName>
        <fullName evidence="12">Heme biosynthesis HemY N-terminal domain-containing protein</fullName>
    </submittedName>
</protein>
<comment type="subcellular location">
    <subcellularLocation>
        <location evidence="2">Cell inner membrane</location>
        <topology evidence="2">Multi-pass membrane protein</topology>
    </subcellularLocation>
</comment>
<evidence type="ECO:0000256" key="7">
    <source>
        <dbReference type="ARBA" id="ARBA00022989"/>
    </source>
</evidence>
<dbReference type="InterPro" id="IPR011990">
    <property type="entry name" value="TPR-like_helical_dom_sf"/>
</dbReference>
<dbReference type="Proteomes" id="UP001501011">
    <property type="component" value="Unassembled WGS sequence"/>
</dbReference>
<evidence type="ECO:0000256" key="8">
    <source>
        <dbReference type="ARBA" id="ARBA00023136"/>
    </source>
</evidence>
<keyword evidence="4" id="KW-1003">Cell membrane</keyword>
<name>A0ABP8IJ37_9GAMM</name>
<keyword evidence="7 10" id="KW-1133">Transmembrane helix</keyword>
<evidence type="ECO:0000256" key="10">
    <source>
        <dbReference type="SAM" id="Phobius"/>
    </source>
</evidence>
<evidence type="ECO:0000256" key="3">
    <source>
        <dbReference type="ARBA" id="ARBA00004744"/>
    </source>
</evidence>
<organism evidence="12 13">
    <name type="scientific">Kangiella marina</name>
    <dbReference type="NCBI Taxonomy" id="1079178"/>
    <lineage>
        <taxon>Bacteria</taxon>
        <taxon>Pseudomonadati</taxon>
        <taxon>Pseudomonadota</taxon>
        <taxon>Gammaproteobacteria</taxon>
        <taxon>Kangiellales</taxon>
        <taxon>Kangiellaceae</taxon>
        <taxon>Kangiella</taxon>
    </lineage>
</organism>
<dbReference type="Gene3D" id="1.25.40.10">
    <property type="entry name" value="Tetratricopeptide repeat domain"/>
    <property type="match status" value="2"/>
</dbReference>
<evidence type="ECO:0000313" key="12">
    <source>
        <dbReference type="EMBL" id="GAA4360069.1"/>
    </source>
</evidence>
<proteinExistence type="predicted"/>
<keyword evidence="9" id="KW-0627">Porphyrin biosynthesis</keyword>
<evidence type="ECO:0000256" key="1">
    <source>
        <dbReference type="ARBA" id="ARBA00002962"/>
    </source>
</evidence>
<evidence type="ECO:0000256" key="6">
    <source>
        <dbReference type="ARBA" id="ARBA00022692"/>
    </source>
</evidence>
<keyword evidence="5" id="KW-0997">Cell inner membrane</keyword>
<sequence>MKLKWVILLALFGGLVLGPLISNVPGSTYILLDQTAIEFKNNFALGLLLLSLFGLWVLWILVRYLLKTSNITVGWFGDRNLRKARQQTIDGMIALAEGHWKTAEDLLIKGAKFRDTKLINYLAAARAAQEQDDDKSRDQYLQAAAKAQPDAHIAIGLTQAQLQIQHRQFEQALATLTHLREMSPHHPYLLKLLHQLYTRLFEWGQVLELLPKLRKYRVYSPERLDDLEVIAWAELLSVKAQREGLPAVNDQWLKLPKNVRKRPQTQLAYAEILAKHHQYDQLELHIKDSMKHQWQEPLAKLYGHIQSEEPSRTLATAESWLKIKPGNTTLLTALGKLSLRAQLWGKAKNYLEQSIAQKPTAEAHYYLGQAYRELGHPIQEQEEYHRGLANLIQPDAIPQLSPAQHPEDKTL</sequence>
<comment type="pathway">
    <text evidence="3">Porphyrin-containing compound metabolism; protoheme biosynthesis.</text>
</comment>
<dbReference type="InterPro" id="IPR010817">
    <property type="entry name" value="HemY_N"/>
</dbReference>
<gene>
    <name evidence="12" type="ORF">GCM10023151_11590</name>
</gene>
<dbReference type="EMBL" id="BAABFV010000001">
    <property type="protein sequence ID" value="GAA4360069.1"/>
    <property type="molecule type" value="Genomic_DNA"/>
</dbReference>
<evidence type="ECO:0000256" key="5">
    <source>
        <dbReference type="ARBA" id="ARBA00022519"/>
    </source>
</evidence>
<keyword evidence="8 10" id="KW-0472">Membrane</keyword>
<comment type="function">
    <text evidence="1">Involved in a late step of protoheme IX synthesis.</text>
</comment>
<dbReference type="SUPFAM" id="SSF48452">
    <property type="entry name" value="TPR-like"/>
    <property type="match status" value="1"/>
</dbReference>
<evidence type="ECO:0000256" key="2">
    <source>
        <dbReference type="ARBA" id="ARBA00004429"/>
    </source>
</evidence>
<dbReference type="SUPFAM" id="SSF81901">
    <property type="entry name" value="HCP-like"/>
    <property type="match status" value="1"/>
</dbReference>
<keyword evidence="13" id="KW-1185">Reference proteome</keyword>